<dbReference type="AlphaFoldDB" id="A0A1I8H005"/>
<evidence type="ECO:0000313" key="12">
    <source>
        <dbReference type="Proteomes" id="UP000095280"/>
    </source>
</evidence>
<evidence type="ECO:0000256" key="7">
    <source>
        <dbReference type="ARBA" id="ARBA00023136"/>
    </source>
</evidence>
<dbReference type="InterPro" id="IPR004179">
    <property type="entry name" value="Sec63-dom"/>
</dbReference>
<feature type="compositionally biased region" description="Basic and acidic residues" evidence="9">
    <location>
        <begin position="567"/>
        <end position="581"/>
    </location>
</feature>
<keyword evidence="2" id="KW-0813">Transport</keyword>
<dbReference type="SMART" id="SM00973">
    <property type="entry name" value="Sec63"/>
    <property type="match status" value="1"/>
</dbReference>
<evidence type="ECO:0000256" key="3">
    <source>
        <dbReference type="ARBA" id="ARBA00022692"/>
    </source>
</evidence>
<dbReference type="Pfam" id="PF02889">
    <property type="entry name" value="Sec63"/>
    <property type="match status" value="1"/>
</dbReference>
<dbReference type="Proteomes" id="UP000095280">
    <property type="component" value="Unplaced"/>
</dbReference>
<keyword evidence="5" id="KW-0653">Protein transport</keyword>
<feature type="transmembrane region" description="Helical" evidence="10">
    <location>
        <begin position="75"/>
        <end position="94"/>
    </location>
</feature>
<dbReference type="GO" id="GO:0003723">
    <property type="term" value="F:RNA binding"/>
    <property type="evidence" value="ECO:0007669"/>
    <property type="project" value="TreeGrafter"/>
</dbReference>
<keyword evidence="6 10" id="KW-1133">Transmembrane helix</keyword>
<dbReference type="InterPro" id="IPR001623">
    <property type="entry name" value="DnaJ_domain"/>
</dbReference>
<feature type="compositionally biased region" description="Low complexity" evidence="9">
    <location>
        <begin position="531"/>
        <end position="541"/>
    </location>
</feature>
<dbReference type="Gene3D" id="1.10.3380.10">
    <property type="entry name" value="Sec63 N-terminal domain-like domain"/>
    <property type="match status" value="1"/>
</dbReference>
<feature type="compositionally biased region" description="Acidic residues" evidence="9">
    <location>
        <begin position="542"/>
        <end position="551"/>
    </location>
</feature>
<dbReference type="Gene3D" id="1.10.287.110">
    <property type="entry name" value="DnaJ domain"/>
    <property type="match status" value="1"/>
</dbReference>
<dbReference type="PRINTS" id="PR00625">
    <property type="entry name" value="JDOMAIN"/>
</dbReference>
<evidence type="ECO:0000256" key="6">
    <source>
        <dbReference type="ARBA" id="ARBA00022989"/>
    </source>
</evidence>
<keyword evidence="3 10" id="KW-0812">Transmembrane</keyword>
<evidence type="ECO:0000313" key="13">
    <source>
        <dbReference type="WBParaSite" id="maker-uti_cns_0003733-snap-gene-0.9-mRNA-1"/>
    </source>
</evidence>
<dbReference type="CDD" id="cd06257">
    <property type="entry name" value="DnaJ"/>
    <property type="match status" value="1"/>
</dbReference>
<evidence type="ECO:0000256" key="4">
    <source>
        <dbReference type="ARBA" id="ARBA00022824"/>
    </source>
</evidence>
<dbReference type="GO" id="GO:0006620">
    <property type="term" value="P:post-translational protein targeting to endoplasmic reticulum membrane"/>
    <property type="evidence" value="ECO:0007669"/>
    <property type="project" value="TreeGrafter"/>
</dbReference>
<name>A0A1I8H005_9PLAT</name>
<feature type="compositionally biased region" description="Acidic residues" evidence="9">
    <location>
        <begin position="685"/>
        <end position="700"/>
    </location>
</feature>
<dbReference type="InterPro" id="IPR036869">
    <property type="entry name" value="J_dom_sf"/>
</dbReference>
<keyword evidence="8" id="KW-0143">Chaperone</keyword>
<dbReference type="PANTHER" id="PTHR24075:SF0">
    <property type="entry name" value="TRANSLOCATION PROTEIN SEC63 HOMOLOG"/>
    <property type="match status" value="1"/>
</dbReference>
<dbReference type="PROSITE" id="PS50076">
    <property type="entry name" value="DNAJ_2"/>
    <property type="match status" value="1"/>
</dbReference>
<evidence type="ECO:0000259" key="11">
    <source>
        <dbReference type="PROSITE" id="PS50076"/>
    </source>
</evidence>
<feature type="region of interest" description="Disordered" evidence="9">
    <location>
        <begin position="485"/>
        <end position="581"/>
    </location>
</feature>
<dbReference type="InterPro" id="IPR014756">
    <property type="entry name" value="Ig_E-set"/>
</dbReference>
<dbReference type="WBParaSite" id="maker-uti_cns_0003733-snap-gene-0.9-mRNA-1">
    <property type="protein sequence ID" value="maker-uti_cns_0003733-snap-gene-0.9-mRNA-1"/>
    <property type="gene ID" value="maker-uti_cns_0003733-snap-gene-0.9"/>
</dbReference>
<dbReference type="InterPro" id="IPR035892">
    <property type="entry name" value="C2_domain_sf"/>
</dbReference>
<feature type="region of interest" description="Disordered" evidence="9">
    <location>
        <begin position="680"/>
        <end position="733"/>
    </location>
</feature>
<accession>A0A1I8H005</accession>
<protein>
    <submittedName>
        <fullName evidence="13">J domain-containing protein</fullName>
    </submittedName>
</protein>
<evidence type="ECO:0000256" key="10">
    <source>
        <dbReference type="SAM" id="Phobius"/>
    </source>
</evidence>
<keyword evidence="12" id="KW-1185">Reference proteome</keyword>
<proteinExistence type="predicted"/>
<dbReference type="GO" id="GO:0031207">
    <property type="term" value="C:Sec62/Sec63 complex"/>
    <property type="evidence" value="ECO:0007669"/>
    <property type="project" value="TreeGrafter"/>
</dbReference>
<reference evidence="13" key="1">
    <citation type="submission" date="2016-11" db="UniProtKB">
        <authorList>
            <consortium name="WormBaseParasite"/>
        </authorList>
    </citation>
    <scope>IDENTIFICATION</scope>
</reference>
<dbReference type="SMART" id="SM00271">
    <property type="entry name" value="DnaJ"/>
    <property type="match status" value="1"/>
</dbReference>
<dbReference type="SUPFAM" id="SSF158702">
    <property type="entry name" value="Sec63 N-terminal domain-like"/>
    <property type="match status" value="1"/>
</dbReference>
<dbReference type="SUPFAM" id="SSF81296">
    <property type="entry name" value="E set domains"/>
    <property type="match status" value="1"/>
</dbReference>
<evidence type="ECO:0000256" key="1">
    <source>
        <dbReference type="ARBA" id="ARBA00004477"/>
    </source>
</evidence>
<organism evidence="12 13">
    <name type="scientific">Macrostomum lignano</name>
    <dbReference type="NCBI Taxonomy" id="282301"/>
    <lineage>
        <taxon>Eukaryota</taxon>
        <taxon>Metazoa</taxon>
        <taxon>Spiralia</taxon>
        <taxon>Lophotrochozoa</taxon>
        <taxon>Platyhelminthes</taxon>
        <taxon>Rhabditophora</taxon>
        <taxon>Macrostomorpha</taxon>
        <taxon>Macrostomida</taxon>
        <taxon>Macrostomidae</taxon>
        <taxon>Macrostomum</taxon>
    </lineage>
</organism>
<dbReference type="Pfam" id="PF00226">
    <property type="entry name" value="DnaJ"/>
    <property type="match status" value="1"/>
</dbReference>
<evidence type="ECO:0000256" key="2">
    <source>
        <dbReference type="ARBA" id="ARBA00022448"/>
    </source>
</evidence>
<keyword evidence="4" id="KW-0256">Endoplasmic reticulum</keyword>
<comment type="subcellular location">
    <subcellularLocation>
        <location evidence="1">Endoplasmic reticulum membrane</location>
        <topology evidence="1">Multi-pass membrane protein</topology>
    </subcellularLocation>
</comment>
<dbReference type="PANTHER" id="PTHR24075">
    <property type="entry name" value="SEC63 DOMAIN-CONTAINING"/>
    <property type="match status" value="1"/>
</dbReference>
<feature type="domain" description="J" evidence="11">
    <location>
        <begin position="105"/>
        <end position="166"/>
    </location>
</feature>
<feature type="transmembrane region" description="Helical" evidence="10">
    <location>
        <begin position="191"/>
        <end position="214"/>
    </location>
</feature>
<dbReference type="GO" id="GO:0008320">
    <property type="term" value="F:protein transmembrane transporter activity"/>
    <property type="evidence" value="ECO:0007669"/>
    <property type="project" value="TreeGrafter"/>
</dbReference>
<feature type="compositionally biased region" description="Low complexity" evidence="9">
    <location>
        <begin position="485"/>
        <end position="506"/>
    </location>
</feature>
<evidence type="ECO:0000256" key="9">
    <source>
        <dbReference type="SAM" id="MobiDB-lite"/>
    </source>
</evidence>
<dbReference type="Gene3D" id="1.10.150.20">
    <property type="entry name" value="5' to 3' exonuclease, C-terminal subdomain"/>
    <property type="match status" value="1"/>
</dbReference>
<keyword evidence="7 10" id="KW-0472">Membrane</keyword>
<dbReference type="Gene3D" id="2.60.40.150">
    <property type="entry name" value="C2 domain"/>
    <property type="match status" value="1"/>
</dbReference>
<evidence type="ECO:0000256" key="5">
    <source>
        <dbReference type="ARBA" id="ARBA00022927"/>
    </source>
</evidence>
<sequence length="733" mass="83464">MAGMKFEYDESGSTFYYFLLAFYALVLLPMTYYFWPTSQSDRIEQGKRKCHCDGCQMKRHLLKSFSPWKERKKKLLKLLFFVLWIILAVLLYKVNTIKVEWMDFDPYNVLGIDRGASPMDIRRAYRQLSLTHHPDKGGDPQVFQQISKAYRALTNEQDRKNWEIHGSPDGPTAINFGIALPKWLVRQENSMLVLGVYGLVFMVLLPVVVGTWWYRTIKFTGESILLQTTEIFRYFLMRTPNMSFRRILMILASACEFNRLQNPEVVERPSDNEEVPMVMKQLPQVNEKNKEPPFCLPYALKARVLLHAHLSRLDLNPNTLEVDRRTVVCKCPALLQEMVSLSMQLVACAQYYGSRCGHPRLETIECIMKLSPMIVQGLWENKSPILQLPHISEDSLRHFVTRKRNIRTIRQLALMPDSERRALLRSLTEDQYRDVMTVCAGMPQVDVQSKIEVIDDDKPEQVTASSLVTVTVTLTRRDLAELMSATSAQQQQQQQQQQKQSAAASANDEAGRNTENDEDDDLPPLVEMSVDGDAQQQPAAEAPDEDADEADGAGASRDGDESDGESGWDRVQEQLRRDNSLDTRSRTTRVVHCPMFPGEKLEFWWLYICDKRVSKLLTQPVFITSLDDTEQVPLRFQAPDKPGSYTYTLCLRSDSYLDLELNLPIRLDVLPAAEVPVKKPVYDSSDQDDADSDYDDESDIDAGGGARQRRGGGGARPGADDSDGGSTEYDYSE</sequence>
<evidence type="ECO:0000256" key="8">
    <source>
        <dbReference type="ARBA" id="ARBA00023186"/>
    </source>
</evidence>
<feature type="transmembrane region" description="Helical" evidence="10">
    <location>
        <begin position="15"/>
        <end position="35"/>
    </location>
</feature>
<dbReference type="GO" id="GO:0006614">
    <property type="term" value="P:SRP-dependent cotranslational protein targeting to membrane"/>
    <property type="evidence" value="ECO:0007669"/>
    <property type="project" value="TreeGrafter"/>
</dbReference>
<dbReference type="SUPFAM" id="SSF46565">
    <property type="entry name" value="Chaperone J-domain"/>
    <property type="match status" value="1"/>
</dbReference>
<feature type="compositionally biased region" description="Gly residues" evidence="9">
    <location>
        <begin position="702"/>
        <end position="716"/>
    </location>
</feature>